<feature type="region of interest" description="Disordered" evidence="1">
    <location>
        <begin position="204"/>
        <end position="244"/>
    </location>
</feature>
<protein>
    <submittedName>
        <fullName evidence="2">GrBNV_gp23-like protein</fullName>
    </submittedName>
</protein>
<sequence>MSALLPVCENVKELNILKESGYTTRVFSKSINVRRSTQYQTALVLAHISKNRMNNRKENYRNHFTLYQNNTTLVLVRSETTLLYRDHDAILEYDVFTPKGACMRTSCVDDSWLVSYDTIEYSNAKPESFATYSLLCWGEWWYFDRGVCLNGITAYERGTVCDSMFIYLELHPKIKLVRPLQQQQPQNLNLRSVVFNNAAFQPDSVNSQPIPSGSQPSVDTANTIAPNNVENNNNSSTNTNQQQTADTNTIQNNTALFNPLIRNTTCPSFSMTNNSTIFSGSAFNNFITPTANIVSREQINTNDSRKAPKSIFKQIMPSLFWFEERHHELQIGDISYFIPM</sequence>
<proteinExistence type="predicted"/>
<evidence type="ECO:0000313" key="2">
    <source>
        <dbReference type="EMBL" id="AHW98261.1"/>
    </source>
</evidence>
<name>X5GE61_9VIRU</name>
<accession>X5GE61</accession>
<reference evidence="2" key="1">
    <citation type="journal article" date="2014" name="J. Virol.">
        <title>Brown planthopper nudivirus DNA integrated in its host genome.</title>
        <authorList>
            <person name="Cheng R.L."/>
            <person name="Xi Y."/>
            <person name="Lou Y.H."/>
            <person name="Wang Z."/>
            <person name="Xu J.Y."/>
            <person name="Xu H.J."/>
            <person name="Zhang C.X."/>
        </authorList>
    </citation>
    <scope>NUCLEOTIDE SEQUENCE</scope>
    <source>
        <strain evidence="2">Hangzhou</strain>
    </source>
</reference>
<organism evidence="2">
    <name type="scientific">Nilaparvata lugens endogenous nudivirus</name>
    <dbReference type="NCBI Taxonomy" id="1487700"/>
    <lineage>
        <taxon>Viruses</taxon>
        <taxon>Viruses incertae sedis</taxon>
        <taxon>Naldaviricetes</taxon>
        <taxon>Lefavirales</taxon>
        <taxon>Nudiviridae</taxon>
    </lineage>
</organism>
<feature type="compositionally biased region" description="Low complexity" evidence="1">
    <location>
        <begin position="221"/>
        <end position="244"/>
    </location>
</feature>
<dbReference type="EMBL" id="KJ566543">
    <property type="protein sequence ID" value="AHW98261.1"/>
    <property type="molecule type" value="Genomic_DNA"/>
</dbReference>
<feature type="compositionally biased region" description="Polar residues" evidence="1">
    <location>
        <begin position="204"/>
        <end position="220"/>
    </location>
</feature>
<reference evidence="2" key="2">
    <citation type="submission" date="2014-03" db="EMBL/GenBank/DDBJ databases">
        <authorList>
            <person name="Cheng R."/>
            <person name="Zhang C.-X."/>
        </authorList>
    </citation>
    <scope>NUCLEOTIDE SEQUENCE</scope>
    <source>
        <strain evidence="2">Hangzhou</strain>
    </source>
</reference>
<evidence type="ECO:0000256" key="1">
    <source>
        <dbReference type="SAM" id="MobiDB-lite"/>
    </source>
</evidence>